<gene>
    <name evidence="2" type="ORF">F7725_008163</name>
</gene>
<dbReference type="PANTHER" id="PTHR14917:SF4">
    <property type="entry name" value="SPERMATOGENESIS-ASSOCIATED 7"/>
    <property type="match status" value="1"/>
</dbReference>
<protein>
    <submittedName>
        <fullName evidence="2">Uncharacterized protein</fullName>
    </submittedName>
</protein>
<name>A0A7J5Y6G8_DISMA</name>
<dbReference type="GO" id="GO:0000226">
    <property type="term" value="P:microtubule cytoskeleton organization"/>
    <property type="evidence" value="ECO:0007669"/>
    <property type="project" value="TreeGrafter"/>
</dbReference>
<comment type="caution">
    <text evidence="2">The sequence shown here is derived from an EMBL/GenBank/DDBJ whole genome shotgun (WGS) entry which is preliminary data.</text>
</comment>
<dbReference type="AlphaFoldDB" id="A0A7J5Y6G8"/>
<dbReference type="GO" id="GO:0045494">
    <property type="term" value="P:photoreceptor cell maintenance"/>
    <property type="evidence" value="ECO:0007669"/>
    <property type="project" value="TreeGrafter"/>
</dbReference>
<dbReference type="OrthoDB" id="6263678at2759"/>
<dbReference type="InterPro" id="IPR029357">
    <property type="entry name" value="SPATA7"/>
</dbReference>
<dbReference type="Pfam" id="PF15244">
    <property type="entry name" value="HSD3"/>
    <property type="match status" value="3"/>
</dbReference>
<evidence type="ECO:0000256" key="1">
    <source>
        <dbReference type="SAM" id="MobiDB-lite"/>
    </source>
</evidence>
<proteinExistence type="predicted"/>
<organism evidence="2 3">
    <name type="scientific">Dissostichus mawsoni</name>
    <name type="common">Antarctic cod</name>
    <dbReference type="NCBI Taxonomy" id="36200"/>
    <lineage>
        <taxon>Eukaryota</taxon>
        <taxon>Metazoa</taxon>
        <taxon>Chordata</taxon>
        <taxon>Craniata</taxon>
        <taxon>Vertebrata</taxon>
        <taxon>Euteleostomi</taxon>
        <taxon>Actinopterygii</taxon>
        <taxon>Neopterygii</taxon>
        <taxon>Teleostei</taxon>
        <taxon>Neoteleostei</taxon>
        <taxon>Acanthomorphata</taxon>
        <taxon>Eupercaria</taxon>
        <taxon>Perciformes</taxon>
        <taxon>Notothenioidei</taxon>
        <taxon>Nototheniidae</taxon>
        <taxon>Dissostichus</taxon>
    </lineage>
</organism>
<evidence type="ECO:0000313" key="3">
    <source>
        <dbReference type="Proteomes" id="UP000518266"/>
    </source>
</evidence>
<accession>A0A7J5Y6G8</accession>
<sequence>MNTASTVFHFITEWSAAAMPSQLASMLATTLAEREEMDRRSQLIGFCMVATLAWTRLDFAMPDWAFLGGTKLFLDVSKLYRRCPIVFLRKMGYAECNITMESRIAFCPRSSSMLTQSIVKDHMVSHYKKVYSAKDNDQIRQERLRRGCRPQSASSLSRGTAEPPAHLPRLSVQYDDSRYLYSRSSSVSSPGFSSSFHAKEIVYPSYTVDSDMFSHHIRPASEIKYSSPEATSHRRQSAYSMGASGDHSHYTSFQDPVQKTYSGDLLQKHSQHFTQDKPFTPKTLNTKPKEYTQEFYEPSQGFHTEHEWSEEEFNGTYFSASRQQSRAHKSRDRDLFDSSSRGSLDGDKSSINKSLSAEEEELMYLEFISAVTEDILSKGHISDRFVMFSMNRFMLCYRHLQDGTFLIGMCSYLIIC</sequence>
<reference evidence="2 3" key="1">
    <citation type="submission" date="2020-03" db="EMBL/GenBank/DDBJ databases">
        <title>Dissostichus mawsoni Genome sequencing and assembly.</title>
        <authorList>
            <person name="Park H."/>
        </authorList>
    </citation>
    <scope>NUCLEOTIDE SEQUENCE [LARGE SCALE GENOMIC DNA]</scope>
    <source>
        <strain evidence="2">DM0001</strain>
        <tissue evidence="2">Muscle</tissue>
    </source>
</reference>
<dbReference type="GO" id="GO:0036064">
    <property type="term" value="C:ciliary basal body"/>
    <property type="evidence" value="ECO:0007669"/>
    <property type="project" value="TreeGrafter"/>
</dbReference>
<dbReference type="GO" id="GO:0120200">
    <property type="term" value="C:rod photoreceptor outer segment"/>
    <property type="evidence" value="ECO:0007669"/>
    <property type="project" value="TreeGrafter"/>
</dbReference>
<feature type="region of interest" description="Disordered" evidence="1">
    <location>
        <begin position="225"/>
        <end position="249"/>
    </location>
</feature>
<dbReference type="PANTHER" id="PTHR14917">
    <property type="entry name" value="SPERMATOGENESIS-ASSOCIATED PROTEIN 7"/>
    <property type="match status" value="1"/>
</dbReference>
<dbReference type="EMBL" id="JAAKFY010000015">
    <property type="protein sequence ID" value="KAF3845000.1"/>
    <property type="molecule type" value="Genomic_DNA"/>
</dbReference>
<dbReference type="GO" id="GO:0005930">
    <property type="term" value="C:axoneme"/>
    <property type="evidence" value="ECO:0007669"/>
    <property type="project" value="TreeGrafter"/>
</dbReference>
<keyword evidence="3" id="KW-1185">Reference proteome</keyword>
<evidence type="ECO:0000313" key="2">
    <source>
        <dbReference type="EMBL" id="KAF3845000.1"/>
    </source>
</evidence>
<feature type="region of interest" description="Disordered" evidence="1">
    <location>
        <begin position="320"/>
        <end position="351"/>
    </location>
</feature>
<feature type="region of interest" description="Disordered" evidence="1">
    <location>
        <begin position="145"/>
        <end position="168"/>
    </location>
</feature>
<dbReference type="Proteomes" id="UP000518266">
    <property type="component" value="Unassembled WGS sequence"/>
</dbReference>
<dbReference type="GO" id="GO:0120206">
    <property type="term" value="C:photoreceptor distal connecting cilium"/>
    <property type="evidence" value="ECO:0007669"/>
    <property type="project" value="TreeGrafter"/>
</dbReference>